<feature type="chain" id="PRO_5035281115" evidence="5">
    <location>
        <begin position="21"/>
        <end position="417"/>
    </location>
</feature>
<feature type="signal peptide" evidence="5">
    <location>
        <begin position="1"/>
        <end position="20"/>
    </location>
</feature>
<feature type="active site" description="Proton acceptor" evidence="4">
    <location>
        <position position="395"/>
    </location>
</feature>
<dbReference type="InterPro" id="IPR029058">
    <property type="entry name" value="AB_hydrolase_fold"/>
</dbReference>
<organism evidence="7 8">
    <name type="scientific">Puia dinghuensis</name>
    <dbReference type="NCBI Taxonomy" id="1792502"/>
    <lineage>
        <taxon>Bacteria</taxon>
        <taxon>Pseudomonadati</taxon>
        <taxon>Bacteroidota</taxon>
        <taxon>Chitinophagia</taxon>
        <taxon>Chitinophagales</taxon>
        <taxon>Chitinophagaceae</taxon>
        <taxon>Puia</taxon>
    </lineage>
</organism>
<dbReference type="InterPro" id="IPR016292">
    <property type="entry name" value="Epoxide_hydrolase"/>
</dbReference>
<dbReference type="PIRSF" id="PIRSF001112">
    <property type="entry name" value="Epoxide_hydrolase"/>
    <property type="match status" value="1"/>
</dbReference>
<dbReference type="EMBL" id="BMJC01000006">
    <property type="protein sequence ID" value="GGB20294.1"/>
    <property type="molecule type" value="Genomic_DNA"/>
</dbReference>
<reference evidence="7" key="2">
    <citation type="submission" date="2020-09" db="EMBL/GenBank/DDBJ databases">
        <authorList>
            <person name="Sun Q."/>
            <person name="Zhou Y."/>
        </authorList>
    </citation>
    <scope>NUCLEOTIDE SEQUENCE</scope>
    <source>
        <strain evidence="7">CGMCC 1.15448</strain>
    </source>
</reference>
<keyword evidence="8" id="KW-1185">Reference proteome</keyword>
<evidence type="ECO:0000256" key="1">
    <source>
        <dbReference type="ARBA" id="ARBA00010088"/>
    </source>
</evidence>
<dbReference type="Pfam" id="PF06441">
    <property type="entry name" value="EHN"/>
    <property type="match status" value="1"/>
</dbReference>
<dbReference type="PRINTS" id="PR00412">
    <property type="entry name" value="EPOXHYDRLASE"/>
</dbReference>
<dbReference type="SUPFAM" id="SSF53474">
    <property type="entry name" value="alpha/beta-Hydrolases"/>
    <property type="match status" value="1"/>
</dbReference>
<dbReference type="GO" id="GO:0097176">
    <property type="term" value="P:epoxide metabolic process"/>
    <property type="evidence" value="ECO:0007669"/>
    <property type="project" value="TreeGrafter"/>
</dbReference>
<dbReference type="PANTHER" id="PTHR21661:SF35">
    <property type="entry name" value="EPOXIDE HYDROLASE"/>
    <property type="match status" value="1"/>
</dbReference>
<protein>
    <submittedName>
        <fullName evidence="7">Epoxide hydrolase</fullName>
    </submittedName>
</protein>
<feature type="active site" description="Proton donor" evidence="4">
    <location>
        <position position="339"/>
    </location>
</feature>
<dbReference type="Proteomes" id="UP000607559">
    <property type="component" value="Unassembled WGS sequence"/>
</dbReference>
<name>A0A8J2UHU5_9BACT</name>
<feature type="active site" description="Nucleophile" evidence="4">
    <location>
        <position position="213"/>
    </location>
</feature>
<evidence type="ECO:0000256" key="5">
    <source>
        <dbReference type="SAM" id="SignalP"/>
    </source>
</evidence>
<evidence type="ECO:0000313" key="7">
    <source>
        <dbReference type="EMBL" id="GGB20294.1"/>
    </source>
</evidence>
<dbReference type="RefSeq" id="WP_188937013.1">
    <property type="nucleotide sequence ID" value="NZ_BMJC01000006.1"/>
</dbReference>
<reference evidence="7" key="1">
    <citation type="journal article" date="2014" name="Int. J. Syst. Evol. Microbiol.">
        <title>Complete genome sequence of Corynebacterium casei LMG S-19264T (=DSM 44701T), isolated from a smear-ripened cheese.</title>
        <authorList>
            <consortium name="US DOE Joint Genome Institute (JGI-PGF)"/>
            <person name="Walter F."/>
            <person name="Albersmeier A."/>
            <person name="Kalinowski J."/>
            <person name="Ruckert C."/>
        </authorList>
    </citation>
    <scope>NUCLEOTIDE SEQUENCE</scope>
    <source>
        <strain evidence="7">CGMCC 1.15448</strain>
    </source>
</reference>
<evidence type="ECO:0000256" key="3">
    <source>
        <dbReference type="ARBA" id="ARBA00022801"/>
    </source>
</evidence>
<gene>
    <name evidence="7" type="ORF">GCM10011511_50050</name>
</gene>
<dbReference type="AlphaFoldDB" id="A0A8J2UHU5"/>
<accession>A0A8J2UHU5</accession>
<evidence type="ECO:0000259" key="6">
    <source>
        <dbReference type="Pfam" id="PF06441"/>
    </source>
</evidence>
<evidence type="ECO:0000256" key="4">
    <source>
        <dbReference type="PIRSR" id="PIRSR001112-1"/>
    </source>
</evidence>
<evidence type="ECO:0000313" key="8">
    <source>
        <dbReference type="Proteomes" id="UP000607559"/>
    </source>
</evidence>
<keyword evidence="3 7" id="KW-0378">Hydrolase</keyword>
<keyword evidence="2" id="KW-0058">Aromatic hydrocarbons catabolism</keyword>
<comment type="caution">
    <text evidence="7">The sequence shown here is derived from an EMBL/GenBank/DDBJ whole genome shotgun (WGS) entry which is preliminary data.</text>
</comment>
<comment type="similarity">
    <text evidence="1">Belongs to the peptidase S33 family.</text>
</comment>
<keyword evidence="5" id="KW-0732">Signal</keyword>
<evidence type="ECO:0000256" key="2">
    <source>
        <dbReference type="ARBA" id="ARBA00022797"/>
    </source>
</evidence>
<dbReference type="GO" id="GO:0004301">
    <property type="term" value="F:epoxide hydrolase activity"/>
    <property type="evidence" value="ECO:0007669"/>
    <property type="project" value="TreeGrafter"/>
</dbReference>
<sequence length="417" mass="47264">MKIRIFLGLLSVLATGFLQAQNNSGDAEFARPDLVHRFQIHISQAKLDSVMKKVKAATLPRQMPPRDNASNWETGMDMKWLKDLQTYWIDSFDWRRQEKLLNSYPQFIANVDGFDIQFYYIKGEGKNPLPLVLTHGWPGSTFEFFNVIGPLTHPSRYGGKSEDAFTLIIPALPGFGFSSLPSRPVNANTTAKLWHKLVTEVIGYKQFVAQGGDWGAGVTVRLGYFFPDDVKAIHLNFFPGITVPESEQSEAERKYFATINAWRIGGFDYWRLQADKPMMAAVALDDSPLGTAGWIAEKFWAWADHHGNLDSVISKDRLLTDIMLYIVNPGGIDGSFWYYRGALSELNASTWPGYVNTPTSISKYPGDMPVTRPPIETARRGYNVVRFTDMPRGGHFAAMEQPELFVRDIREVFRPYR</sequence>
<dbReference type="InterPro" id="IPR000639">
    <property type="entry name" value="Epox_hydrolase-like"/>
</dbReference>
<dbReference type="InterPro" id="IPR010497">
    <property type="entry name" value="Epoxide_hydro_N"/>
</dbReference>
<feature type="domain" description="Epoxide hydrolase N-terminal" evidence="6">
    <location>
        <begin position="36"/>
        <end position="144"/>
    </location>
</feature>
<proteinExistence type="inferred from homology"/>
<dbReference type="Gene3D" id="3.40.50.1820">
    <property type="entry name" value="alpha/beta hydrolase"/>
    <property type="match status" value="1"/>
</dbReference>
<dbReference type="PANTHER" id="PTHR21661">
    <property type="entry name" value="EPOXIDE HYDROLASE 1-RELATED"/>
    <property type="match status" value="1"/>
</dbReference>